<dbReference type="InterPro" id="IPR010730">
    <property type="entry name" value="HET"/>
</dbReference>
<evidence type="ECO:0000313" key="3">
    <source>
        <dbReference type="EnsemblFungi" id="MAPG_05458T0"/>
    </source>
</evidence>
<evidence type="ECO:0000259" key="1">
    <source>
        <dbReference type="Pfam" id="PF06985"/>
    </source>
</evidence>
<dbReference type="EnsemblFungi" id="MAPG_05458T0">
    <property type="protein sequence ID" value="MAPG_05458T0"/>
    <property type="gene ID" value="MAPG_05458"/>
</dbReference>
<dbReference type="Proteomes" id="UP000011715">
    <property type="component" value="Unassembled WGS sequence"/>
</dbReference>
<dbReference type="AlphaFoldDB" id="A0A0C4DZF8"/>
<dbReference type="Pfam" id="PF06985">
    <property type="entry name" value="HET"/>
    <property type="match status" value="1"/>
</dbReference>
<protein>
    <recommendedName>
        <fullName evidence="1">Heterokaryon incompatibility domain-containing protein</fullName>
    </recommendedName>
</protein>
<dbReference type="PANTHER" id="PTHR24148">
    <property type="entry name" value="ANKYRIN REPEAT DOMAIN-CONTAINING PROTEIN 39 HOMOLOG-RELATED"/>
    <property type="match status" value="1"/>
</dbReference>
<proteinExistence type="predicted"/>
<dbReference type="EMBL" id="ADBL01001299">
    <property type="status" value="NOT_ANNOTATED_CDS"/>
    <property type="molecule type" value="Genomic_DNA"/>
</dbReference>
<organism evidence="3 4">
    <name type="scientific">Magnaporthiopsis poae (strain ATCC 64411 / 73-15)</name>
    <name type="common">Kentucky bluegrass fungus</name>
    <name type="synonym">Magnaporthe poae</name>
    <dbReference type="NCBI Taxonomy" id="644358"/>
    <lineage>
        <taxon>Eukaryota</taxon>
        <taxon>Fungi</taxon>
        <taxon>Dikarya</taxon>
        <taxon>Ascomycota</taxon>
        <taxon>Pezizomycotina</taxon>
        <taxon>Sordariomycetes</taxon>
        <taxon>Sordariomycetidae</taxon>
        <taxon>Magnaporthales</taxon>
        <taxon>Magnaporthaceae</taxon>
        <taxon>Magnaporthiopsis</taxon>
    </lineage>
</organism>
<evidence type="ECO:0000313" key="2">
    <source>
        <dbReference type="EMBL" id="KLU86445.1"/>
    </source>
</evidence>
<dbReference type="OrthoDB" id="2157530at2759"/>
<dbReference type="STRING" id="644358.A0A0C4DZF8"/>
<reference evidence="2" key="2">
    <citation type="submission" date="2010-05" db="EMBL/GenBank/DDBJ databases">
        <title>The Genome Sequence of Magnaporthe poae strain ATCC 64411.</title>
        <authorList>
            <consortium name="The Broad Institute Genome Sequencing Platform"/>
            <consortium name="Broad Institute Genome Sequencing Center for Infectious Disease"/>
            <person name="Ma L.-J."/>
            <person name="Dead R."/>
            <person name="Young S."/>
            <person name="Zeng Q."/>
            <person name="Koehrsen M."/>
            <person name="Alvarado L."/>
            <person name="Berlin A."/>
            <person name="Chapman S.B."/>
            <person name="Chen Z."/>
            <person name="Freedman E."/>
            <person name="Gellesch M."/>
            <person name="Goldberg J."/>
            <person name="Griggs A."/>
            <person name="Gujja S."/>
            <person name="Heilman E.R."/>
            <person name="Heiman D."/>
            <person name="Hepburn T."/>
            <person name="Howarth C."/>
            <person name="Jen D."/>
            <person name="Larson L."/>
            <person name="Mehta T."/>
            <person name="Neiman D."/>
            <person name="Pearson M."/>
            <person name="Roberts A."/>
            <person name="Saif S."/>
            <person name="Shea T."/>
            <person name="Shenoy N."/>
            <person name="Sisk P."/>
            <person name="Stolte C."/>
            <person name="Sykes S."/>
            <person name="Walk T."/>
            <person name="White J."/>
            <person name="Yandava C."/>
            <person name="Haas B."/>
            <person name="Nusbaum C."/>
            <person name="Birren B."/>
        </authorList>
    </citation>
    <scope>NUCLEOTIDE SEQUENCE</scope>
    <source>
        <strain evidence="2">ATCC 64411</strain>
    </source>
</reference>
<reference evidence="2" key="3">
    <citation type="submission" date="2011-03" db="EMBL/GenBank/DDBJ databases">
        <title>Annotation of Magnaporthe poae ATCC 64411.</title>
        <authorList>
            <person name="Ma L.-J."/>
            <person name="Dead R."/>
            <person name="Young S.K."/>
            <person name="Zeng Q."/>
            <person name="Gargeya S."/>
            <person name="Fitzgerald M."/>
            <person name="Haas B."/>
            <person name="Abouelleil A."/>
            <person name="Alvarado L."/>
            <person name="Arachchi H.M."/>
            <person name="Berlin A."/>
            <person name="Brown A."/>
            <person name="Chapman S.B."/>
            <person name="Chen Z."/>
            <person name="Dunbar C."/>
            <person name="Freedman E."/>
            <person name="Gearin G."/>
            <person name="Gellesch M."/>
            <person name="Goldberg J."/>
            <person name="Griggs A."/>
            <person name="Gujja S."/>
            <person name="Heiman D."/>
            <person name="Howarth C."/>
            <person name="Larson L."/>
            <person name="Lui A."/>
            <person name="MacDonald P.J.P."/>
            <person name="Mehta T."/>
            <person name="Montmayeur A."/>
            <person name="Murphy C."/>
            <person name="Neiman D."/>
            <person name="Pearson M."/>
            <person name="Priest M."/>
            <person name="Roberts A."/>
            <person name="Saif S."/>
            <person name="Shea T."/>
            <person name="Shenoy N."/>
            <person name="Sisk P."/>
            <person name="Stolte C."/>
            <person name="Sykes S."/>
            <person name="Yandava C."/>
            <person name="Wortman J."/>
            <person name="Nusbaum C."/>
            <person name="Birren B."/>
        </authorList>
    </citation>
    <scope>NUCLEOTIDE SEQUENCE</scope>
    <source>
        <strain evidence="2">ATCC 64411</strain>
    </source>
</reference>
<name>A0A0C4DZF8_MAGP6</name>
<dbReference type="eggNOG" id="ENOG502SPDV">
    <property type="taxonomic scope" value="Eukaryota"/>
</dbReference>
<feature type="domain" description="Heterokaryon incompatibility" evidence="1">
    <location>
        <begin position="157"/>
        <end position="303"/>
    </location>
</feature>
<dbReference type="EMBL" id="GL876969">
    <property type="protein sequence ID" value="KLU86445.1"/>
    <property type="molecule type" value="Genomic_DNA"/>
</dbReference>
<sequence length="918" mass="103437">MSRWHKSRCSVREGGVGVRPDGVPHCLNCLQSPDVAQLLEQFALEDSRLRIPPDEPPSELNLAWPPTVPYVRSREEETTVGAGLGAAVSQPPRESSTASTLQGQVASSVYPQALRTNQLRLLVLDSRDTPSCGNEAEDNWPVHVELETYNDNNCPEYEAVSYLWGGEDGDSSPRQPVYVGRFWDTLFQTKNCHEMLRLLRPKRGIRFLWVDALCINQNDLDERTQQVAKMAFIYGHALRVVLYLGPDMVTPLPPPSSYPARRRLEDLVPHVAQPQPQPQPFSDLHLRDLLKRRYFSRIWVVQELLLARQVLVRIRDVDFVADHRTSPSLLGRPAWNWVDTPAPWLDHISRGTINDPADLVKIGISLEASDARDNVFGVLGLLRPDLCLVPDYSISAVHTRIGFVAHCLLKGDAPNALLHPGPRNAGIYPSWVPWPALGDAAWRPGTSALDKLWREILAQSHTGTLDIHTIEVNDVPPEPNIEWHRGAHVDPATGSLHLHLVRLMALESAPIKLASSDGFAIMELSRPDSPWRFHLVFQETPRQLDLRPGNDHIFIFDGDTNPPSDRAPVILVLRRVSNKRLDFQLVACCHQVYISCSSRRGLAPMHHYVPLPHEDFRGSRTIEQSLRKLQRIIDRRRELECRHERYSHCLRRSLLQHIRASSLGREIRTHSAMQGPLGPHPDSVRGSPDMVPMLSTLRVMQGILNDERGASPSFVDAFLKERVKLTPIATSLNGVQCVELHVFLSDLETMELVFDVVVLSKASPACRWRRGPAWTLEAGPEDSGFQPITTAALENLFDVVSSRKCWEKTAEDTTMAGNQSSLHVLLPVETIKERYRRDKAVIFVELRSAGLGKRLAVEGGREDDELSLFLKWAPRLPEDGPLPDWAREDPDYLRKVPDWDPDVLEFGVDGSTYRVTIV</sequence>
<reference evidence="3" key="4">
    <citation type="journal article" date="2015" name="G3 (Bethesda)">
        <title>Genome sequences of three phytopathogenic species of the Magnaporthaceae family of fungi.</title>
        <authorList>
            <person name="Okagaki L.H."/>
            <person name="Nunes C.C."/>
            <person name="Sailsbery J."/>
            <person name="Clay B."/>
            <person name="Brown D."/>
            <person name="John T."/>
            <person name="Oh Y."/>
            <person name="Young N."/>
            <person name="Fitzgerald M."/>
            <person name="Haas B.J."/>
            <person name="Zeng Q."/>
            <person name="Young S."/>
            <person name="Adiconis X."/>
            <person name="Fan L."/>
            <person name="Levin J.Z."/>
            <person name="Mitchell T.K."/>
            <person name="Okubara P.A."/>
            <person name="Farman M.L."/>
            <person name="Kohn L.M."/>
            <person name="Birren B."/>
            <person name="Ma L.-J."/>
            <person name="Dean R.A."/>
        </authorList>
    </citation>
    <scope>NUCLEOTIDE SEQUENCE</scope>
    <source>
        <strain evidence="3">ATCC 64411 / 73-15</strain>
    </source>
</reference>
<evidence type="ECO:0000313" key="4">
    <source>
        <dbReference type="Proteomes" id="UP000011715"/>
    </source>
</evidence>
<reference evidence="3" key="5">
    <citation type="submission" date="2015-06" db="UniProtKB">
        <authorList>
            <consortium name="EnsemblFungi"/>
        </authorList>
    </citation>
    <scope>IDENTIFICATION</scope>
    <source>
        <strain evidence="3">ATCC 64411</strain>
    </source>
</reference>
<gene>
    <name evidence="2" type="ORF">MAPG_05458</name>
</gene>
<dbReference type="PANTHER" id="PTHR24148:SF81">
    <property type="entry name" value="HETEROKARYON INCOMPATIBILITY DOMAIN-CONTAINING PROTEIN"/>
    <property type="match status" value="1"/>
</dbReference>
<dbReference type="InterPro" id="IPR052895">
    <property type="entry name" value="HetReg/Transcr_Mod"/>
</dbReference>
<reference evidence="4" key="1">
    <citation type="submission" date="2010-05" db="EMBL/GenBank/DDBJ databases">
        <title>The genome sequence of Magnaporthe poae strain ATCC 64411.</title>
        <authorList>
            <person name="Ma L.-J."/>
            <person name="Dead R."/>
            <person name="Young S."/>
            <person name="Zeng Q."/>
            <person name="Koehrsen M."/>
            <person name="Alvarado L."/>
            <person name="Berlin A."/>
            <person name="Chapman S.B."/>
            <person name="Chen Z."/>
            <person name="Freedman E."/>
            <person name="Gellesch M."/>
            <person name="Goldberg J."/>
            <person name="Griggs A."/>
            <person name="Gujja S."/>
            <person name="Heilman E.R."/>
            <person name="Heiman D."/>
            <person name="Hepburn T."/>
            <person name="Howarth C."/>
            <person name="Jen D."/>
            <person name="Larson L."/>
            <person name="Mehta T."/>
            <person name="Neiman D."/>
            <person name="Pearson M."/>
            <person name="Roberts A."/>
            <person name="Saif S."/>
            <person name="Shea T."/>
            <person name="Shenoy N."/>
            <person name="Sisk P."/>
            <person name="Stolte C."/>
            <person name="Sykes S."/>
            <person name="Walk T."/>
            <person name="White J."/>
            <person name="Yandava C."/>
            <person name="Haas B."/>
            <person name="Nusbaum C."/>
            <person name="Birren B."/>
        </authorList>
    </citation>
    <scope>NUCLEOTIDE SEQUENCE [LARGE SCALE GENOMIC DNA]</scope>
    <source>
        <strain evidence="4">ATCC 64411 / 73-15</strain>
    </source>
</reference>
<dbReference type="VEuPathDB" id="FungiDB:MAPG_05458"/>
<accession>A0A0C4DZF8</accession>
<keyword evidence="4" id="KW-1185">Reference proteome</keyword>